<dbReference type="Pfam" id="PF10509">
    <property type="entry name" value="GalKase_gal_bdg"/>
    <property type="match status" value="1"/>
</dbReference>
<proteinExistence type="inferred from homology"/>
<feature type="binding site" evidence="11">
    <location>
        <begin position="34"/>
        <end position="37"/>
    </location>
    <ligand>
        <name>substrate</name>
    </ligand>
</feature>
<dbReference type="PRINTS" id="PR00473">
    <property type="entry name" value="GALCTOKINASE"/>
</dbReference>
<dbReference type="HAMAP" id="MF_00246">
    <property type="entry name" value="Galactokinase"/>
    <property type="match status" value="1"/>
</dbReference>
<comment type="caution">
    <text evidence="16">The sequence shown here is derived from an EMBL/GenBank/DDBJ whole genome shotgun (WGS) entry which is preliminary data.</text>
</comment>
<comment type="subcellular location">
    <subcellularLocation>
        <location evidence="11">Cytoplasm</location>
    </subcellularLocation>
</comment>
<evidence type="ECO:0000256" key="8">
    <source>
        <dbReference type="ARBA" id="ARBA00022842"/>
    </source>
</evidence>
<feature type="binding site" evidence="11">
    <location>
        <position position="128"/>
    </location>
    <ligand>
        <name>Mg(2+)</name>
        <dbReference type="ChEBI" id="CHEBI:18420"/>
    </ligand>
</feature>
<accession>A0ABT4AK02</accession>
<dbReference type="PRINTS" id="PR00959">
    <property type="entry name" value="MEVGALKINASE"/>
</dbReference>
<dbReference type="InterPro" id="IPR013750">
    <property type="entry name" value="GHMP_kinase_C_dom"/>
</dbReference>
<keyword evidence="10 11" id="KW-0119">Carbohydrate metabolism</keyword>
<sequence length="386" mass="41424">MSTLESRVRDAFRSSYRGTPRLFRAPGRVNLIGEHTDYNDGFVLPLAIERATWVAAAPRADHVVEVTSLGLGQTVRFDLDAPWDSSRPSWSRYVEGVARVLEAGGVRLRGANLVLTSDVPYGAGLSSSASLEMATGLALLSLSGLPVDGVRLALAGQRAEHDYVGTRCGIMDQYVSALAREGHALLIDCRSLEATPVPLALDRHALVVLDSGVKHTHASSGYNARRSDSERGVALLREVLPEVRALRDVTPDMLEAHASRLPELVLRRCRHVVGEDARTLAAVEALRAGELERVGRLMYESHVSLRDDYEVSCPELDALVEAARSVPGVLGARMTGGGFGGCTVNLVAQEAVDTLIAHTAEHYQRTFGRAPGVLVTRASAGAAELP</sequence>
<evidence type="ECO:0000256" key="10">
    <source>
        <dbReference type="ARBA" id="ARBA00023277"/>
    </source>
</evidence>
<feature type="binding site" evidence="11">
    <location>
        <begin position="122"/>
        <end position="128"/>
    </location>
    <ligand>
        <name>ATP</name>
        <dbReference type="ChEBI" id="CHEBI:30616"/>
    </ligand>
</feature>
<dbReference type="SUPFAM" id="SSF54211">
    <property type="entry name" value="Ribosomal protein S5 domain 2-like"/>
    <property type="match status" value="1"/>
</dbReference>
<dbReference type="PANTHER" id="PTHR10457">
    <property type="entry name" value="MEVALONATE KINASE/GALACTOKINASE"/>
    <property type="match status" value="1"/>
</dbReference>
<comment type="catalytic activity">
    <reaction evidence="11">
        <text>alpha-D-galactose + ATP = alpha-D-galactose 1-phosphate + ADP + H(+)</text>
        <dbReference type="Rhea" id="RHEA:13553"/>
        <dbReference type="ChEBI" id="CHEBI:15378"/>
        <dbReference type="ChEBI" id="CHEBI:28061"/>
        <dbReference type="ChEBI" id="CHEBI:30616"/>
        <dbReference type="ChEBI" id="CHEBI:58336"/>
        <dbReference type="ChEBI" id="CHEBI:456216"/>
        <dbReference type="EC" id="2.7.1.6"/>
    </reaction>
</comment>
<evidence type="ECO:0000256" key="6">
    <source>
        <dbReference type="ARBA" id="ARBA00022777"/>
    </source>
</evidence>
<dbReference type="EC" id="2.7.1.6" evidence="11 12"/>
<keyword evidence="2 11" id="KW-0963">Cytoplasm</keyword>
<feature type="domain" description="GHMP kinase N-terminal" evidence="13">
    <location>
        <begin position="93"/>
        <end position="178"/>
    </location>
</feature>
<dbReference type="InterPro" id="IPR006204">
    <property type="entry name" value="GHMP_kinase_N_dom"/>
</dbReference>
<evidence type="ECO:0000256" key="4">
    <source>
        <dbReference type="ARBA" id="ARBA00022723"/>
    </source>
</evidence>
<dbReference type="InterPro" id="IPR019539">
    <property type="entry name" value="GalKase_N"/>
</dbReference>
<protein>
    <recommendedName>
        <fullName evidence="11 12">Galactokinase</fullName>
        <ecNumber evidence="11 12">2.7.1.6</ecNumber>
    </recommendedName>
    <alternativeName>
        <fullName evidence="11">Galactose kinase</fullName>
    </alternativeName>
</protein>
<dbReference type="InterPro" id="IPR036554">
    <property type="entry name" value="GHMP_kinase_C_sf"/>
</dbReference>
<keyword evidence="5 11" id="KW-0547">Nucleotide-binding</keyword>
<feature type="binding site" evidence="11">
    <location>
        <position position="222"/>
    </location>
    <ligand>
        <name>substrate</name>
    </ligand>
</feature>
<keyword evidence="17" id="KW-1185">Reference proteome</keyword>
<evidence type="ECO:0000256" key="11">
    <source>
        <dbReference type="HAMAP-Rule" id="MF_00246"/>
    </source>
</evidence>
<feature type="domain" description="GHMP kinase C-terminal" evidence="14">
    <location>
        <begin position="282"/>
        <end position="347"/>
    </location>
</feature>
<feature type="active site" description="Proton acceptor" evidence="11">
    <location>
        <position position="172"/>
    </location>
</feature>
<dbReference type="PANTHER" id="PTHR10457:SF7">
    <property type="entry name" value="GALACTOKINASE-RELATED"/>
    <property type="match status" value="1"/>
</dbReference>
<feature type="binding site" evidence="11">
    <location>
        <position position="160"/>
    </location>
    <ligand>
        <name>Mg(2+)</name>
        <dbReference type="ChEBI" id="CHEBI:18420"/>
    </ligand>
</feature>
<dbReference type="InterPro" id="IPR020568">
    <property type="entry name" value="Ribosomal_Su5_D2-typ_SF"/>
</dbReference>
<keyword evidence="9 11" id="KW-0299">Galactose metabolism</keyword>
<keyword evidence="6 11" id="KW-0418">Kinase</keyword>
<dbReference type="Proteomes" id="UP001207654">
    <property type="component" value="Unassembled WGS sequence"/>
</dbReference>
<reference evidence="16 17" key="1">
    <citation type="submission" date="2022-11" db="EMBL/GenBank/DDBJ databases">
        <title>Minimal conservation of predation-associated metabolite biosynthetic gene clusters underscores biosynthetic potential of Myxococcota including descriptions for ten novel species: Archangium lansinium sp. nov., Myxococcus landrumus sp. nov., Nannocystis bai.</title>
        <authorList>
            <person name="Ahearne A."/>
            <person name="Stevens C."/>
            <person name="Phillips K."/>
        </authorList>
    </citation>
    <scope>NUCLEOTIDE SEQUENCE [LARGE SCALE GENOMIC DNA]</scope>
    <source>
        <strain evidence="16 17">MIWBW</strain>
    </source>
</reference>
<dbReference type="EMBL" id="JAPNKA010000001">
    <property type="protein sequence ID" value="MCY1082021.1"/>
    <property type="molecule type" value="Genomic_DNA"/>
</dbReference>
<keyword evidence="4 11" id="KW-0479">Metal-binding</keyword>
<dbReference type="InterPro" id="IPR019741">
    <property type="entry name" value="Galactokinase_CS"/>
</dbReference>
<name>A0ABT4AK02_9BACT</name>
<dbReference type="NCBIfam" id="TIGR00131">
    <property type="entry name" value="gal_kin"/>
    <property type="match status" value="1"/>
</dbReference>
<dbReference type="InterPro" id="IPR000705">
    <property type="entry name" value="Galactokinase"/>
</dbReference>
<dbReference type="Pfam" id="PF00288">
    <property type="entry name" value="GHMP_kinases_N"/>
    <property type="match status" value="1"/>
</dbReference>
<dbReference type="InterPro" id="IPR006203">
    <property type="entry name" value="GHMP_knse_ATP-bd_CS"/>
</dbReference>
<comment type="pathway">
    <text evidence="11">Carbohydrate metabolism; galactose metabolism.</text>
</comment>
<organism evidence="16 17">
    <name type="scientific">Archangium lansingense</name>
    <dbReference type="NCBI Taxonomy" id="2995310"/>
    <lineage>
        <taxon>Bacteria</taxon>
        <taxon>Pseudomonadati</taxon>
        <taxon>Myxococcota</taxon>
        <taxon>Myxococcia</taxon>
        <taxon>Myxococcales</taxon>
        <taxon>Cystobacterineae</taxon>
        <taxon>Archangiaceae</taxon>
        <taxon>Archangium</taxon>
    </lineage>
</organism>
<dbReference type="SUPFAM" id="SSF55060">
    <property type="entry name" value="GHMP Kinase, C-terminal domain"/>
    <property type="match status" value="1"/>
</dbReference>
<dbReference type="PROSITE" id="PS00106">
    <property type="entry name" value="GALACTOKINASE"/>
    <property type="match status" value="1"/>
</dbReference>
<keyword evidence="3 11" id="KW-0808">Transferase</keyword>
<dbReference type="GO" id="GO:0004335">
    <property type="term" value="F:galactokinase activity"/>
    <property type="evidence" value="ECO:0007669"/>
    <property type="project" value="UniProtKB-EC"/>
</dbReference>
<evidence type="ECO:0000259" key="13">
    <source>
        <dbReference type="Pfam" id="PF00288"/>
    </source>
</evidence>
<feature type="site" description="Transition state stabilizer" evidence="11">
    <location>
        <position position="28"/>
    </location>
</feature>
<dbReference type="InterPro" id="IPR006206">
    <property type="entry name" value="Mevalonate/galactokinase"/>
</dbReference>
<dbReference type="RefSeq" id="WP_267540600.1">
    <property type="nucleotide sequence ID" value="NZ_JAPNKA010000001.1"/>
</dbReference>
<evidence type="ECO:0000256" key="7">
    <source>
        <dbReference type="ARBA" id="ARBA00022840"/>
    </source>
</evidence>
<dbReference type="Gene3D" id="3.30.230.10">
    <property type="match status" value="1"/>
</dbReference>
<evidence type="ECO:0000313" key="16">
    <source>
        <dbReference type="EMBL" id="MCY1082021.1"/>
    </source>
</evidence>
<evidence type="ECO:0000256" key="2">
    <source>
        <dbReference type="ARBA" id="ARBA00022490"/>
    </source>
</evidence>
<keyword evidence="7 11" id="KW-0067">ATP-binding</keyword>
<feature type="binding site" evidence="11">
    <location>
        <position position="68"/>
    </location>
    <ligand>
        <name>ATP</name>
        <dbReference type="ChEBI" id="CHEBI:30616"/>
    </ligand>
</feature>
<comment type="function">
    <text evidence="11">Catalyzes the transfer of the gamma-phosphate of ATP to D-galactose to form alpha-D-galactose-1-phosphate (Gal-1-P).</text>
</comment>
<dbReference type="PROSITE" id="PS00627">
    <property type="entry name" value="GHMP_KINASES_ATP"/>
    <property type="match status" value="1"/>
</dbReference>
<feature type="domain" description="Galactokinase N-terminal" evidence="15">
    <location>
        <begin position="11"/>
        <end position="58"/>
    </location>
</feature>
<comment type="similarity">
    <text evidence="1 11">Belongs to the GHMP kinase family. GalK subfamily.</text>
</comment>
<evidence type="ECO:0000256" key="12">
    <source>
        <dbReference type="NCBIfam" id="TIGR00131"/>
    </source>
</evidence>
<dbReference type="InterPro" id="IPR022963">
    <property type="entry name" value="Galactokinase_bac"/>
</dbReference>
<dbReference type="PIRSF" id="PIRSF000530">
    <property type="entry name" value="Galactokinase"/>
    <property type="match status" value="1"/>
</dbReference>
<evidence type="ECO:0000256" key="1">
    <source>
        <dbReference type="ARBA" id="ARBA00006566"/>
    </source>
</evidence>
<evidence type="ECO:0000256" key="3">
    <source>
        <dbReference type="ARBA" id="ARBA00022679"/>
    </source>
</evidence>
<dbReference type="Gene3D" id="3.30.70.890">
    <property type="entry name" value="GHMP kinase, C-terminal domain"/>
    <property type="match status" value="1"/>
</dbReference>
<evidence type="ECO:0000259" key="15">
    <source>
        <dbReference type="Pfam" id="PF10509"/>
    </source>
</evidence>
<keyword evidence="8 11" id="KW-0460">Magnesium</keyword>
<evidence type="ECO:0000256" key="9">
    <source>
        <dbReference type="ARBA" id="ARBA00023144"/>
    </source>
</evidence>
<gene>
    <name evidence="11 16" type="primary">galK</name>
    <name evidence="16" type="ORF">OV287_46990</name>
</gene>
<dbReference type="InterPro" id="IPR014721">
    <property type="entry name" value="Ribsml_uS5_D2-typ_fold_subgr"/>
</dbReference>
<evidence type="ECO:0000259" key="14">
    <source>
        <dbReference type="Pfam" id="PF08544"/>
    </source>
</evidence>
<evidence type="ECO:0000313" key="17">
    <source>
        <dbReference type="Proteomes" id="UP001207654"/>
    </source>
</evidence>
<dbReference type="Pfam" id="PF08544">
    <property type="entry name" value="GHMP_kinases_C"/>
    <property type="match status" value="1"/>
</dbReference>
<evidence type="ECO:0000256" key="5">
    <source>
        <dbReference type="ARBA" id="ARBA00022741"/>
    </source>
</evidence>